<evidence type="ECO:0000313" key="3">
    <source>
        <dbReference type="Proteomes" id="UP000234300"/>
    </source>
</evidence>
<dbReference type="EMBL" id="FXZI01000001">
    <property type="protein sequence ID" value="SMX73509.1"/>
    <property type="molecule type" value="Genomic_DNA"/>
</dbReference>
<evidence type="ECO:0000313" key="1">
    <source>
        <dbReference type="EMBL" id="SMX73509.1"/>
    </source>
</evidence>
<protein>
    <submittedName>
        <fullName evidence="1">Uncharacterized protein</fullName>
    </submittedName>
</protein>
<sequence>MTDEDIAVVLRTSPEGVRKAFHRDELKVHNAAPRNIDADGLEWED</sequence>
<proteinExistence type="predicted"/>
<reference evidence="3 4" key="1">
    <citation type="submission" date="2017-03" db="EMBL/GenBank/DDBJ databases">
        <authorList>
            <person name="Afonso C.L."/>
            <person name="Miller P.J."/>
            <person name="Scott M.A."/>
            <person name="Spackman E."/>
            <person name="Goraichik I."/>
            <person name="Dimitrov K.M."/>
            <person name="Suarez D.L."/>
            <person name="Swayne D.E."/>
        </authorList>
    </citation>
    <scope>NUCLEOTIDE SEQUENCE [LARGE SCALE GENOMIC DNA]</scope>
    <source>
        <strain evidence="2">6</strain>
        <strain evidence="4">6(3)</strain>
        <strain evidence="1">8</strain>
        <strain evidence="3">8(6)</strain>
    </source>
</reference>
<dbReference type="Proteomes" id="UP000234300">
    <property type="component" value="Unassembled WGS sequence"/>
</dbReference>
<name>A0A2H1IE60_BREAU</name>
<dbReference type="RefSeq" id="WP_165770793.1">
    <property type="nucleotide sequence ID" value="NZ_FXYZ01000010.1"/>
</dbReference>
<evidence type="ECO:0000313" key="2">
    <source>
        <dbReference type="EMBL" id="SMX89375.1"/>
    </source>
</evidence>
<dbReference type="EMBL" id="FXYZ01000010">
    <property type="protein sequence ID" value="SMX89375.1"/>
    <property type="molecule type" value="Genomic_DNA"/>
</dbReference>
<evidence type="ECO:0000313" key="4">
    <source>
        <dbReference type="Proteomes" id="UP000234327"/>
    </source>
</evidence>
<dbReference type="Proteomes" id="UP000234327">
    <property type="component" value="Unassembled WGS sequence"/>
</dbReference>
<dbReference type="AlphaFoldDB" id="A0A2H1IE60"/>
<organism evidence="1 3">
    <name type="scientific">Brevibacterium aurantiacum</name>
    <dbReference type="NCBI Taxonomy" id="273384"/>
    <lineage>
        <taxon>Bacteria</taxon>
        <taxon>Bacillati</taxon>
        <taxon>Actinomycetota</taxon>
        <taxon>Actinomycetes</taxon>
        <taxon>Micrococcales</taxon>
        <taxon>Brevibacteriaceae</taxon>
        <taxon>Brevibacterium</taxon>
    </lineage>
</organism>
<gene>
    <name evidence="2" type="ORF">BAURA63_02501</name>
    <name evidence="1" type="ORF">BAURA86_00548</name>
</gene>
<accession>A0A2H1IE60</accession>